<evidence type="ECO:0000256" key="6">
    <source>
        <dbReference type="ARBA" id="ARBA00022737"/>
    </source>
</evidence>
<evidence type="ECO:0000313" key="11">
    <source>
        <dbReference type="Proteomes" id="UP000461754"/>
    </source>
</evidence>
<keyword evidence="4 10" id="KW-0032">Aminotransferase</keyword>
<dbReference type="NCBIfam" id="TIGR01135">
    <property type="entry name" value="glmS"/>
    <property type="match status" value="1"/>
</dbReference>
<evidence type="ECO:0000256" key="2">
    <source>
        <dbReference type="ARBA" id="ARBA00012916"/>
    </source>
</evidence>
<dbReference type="CDD" id="cd05009">
    <property type="entry name" value="SIS_GlmS_GlmD_2"/>
    <property type="match status" value="1"/>
</dbReference>
<dbReference type="FunFam" id="3.40.50.10490:FF:000001">
    <property type="entry name" value="Glutamine--fructose-6-phosphate aminotransferase [isomerizing]"/>
    <property type="match status" value="1"/>
</dbReference>
<feature type="domain" description="SIS" evidence="9">
    <location>
        <begin position="458"/>
        <end position="599"/>
    </location>
</feature>
<protein>
    <recommendedName>
        <fullName evidence="3">Glutamine--fructose-6-phosphate aminotransferase [isomerizing]</fullName>
        <ecNumber evidence="2">2.6.1.16</ecNumber>
    </recommendedName>
</protein>
<dbReference type="PROSITE" id="PS51278">
    <property type="entry name" value="GATASE_TYPE_2"/>
    <property type="match status" value="1"/>
</dbReference>
<evidence type="ECO:0000256" key="7">
    <source>
        <dbReference type="ARBA" id="ARBA00022962"/>
    </source>
</evidence>
<keyword evidence="6" id="KW-0677">Repeat</keyword>
<evidence type="ECO:0000256" key="4">
    <source>
        <dbReference type="ARBA" id="ARBA00022576"/>
    </source>
</evidence>
<dbReference type="Proteomes" id="UP000461754">
    <property type="component" value="Unassembled WGS sequence"/>
</dbReference>
<evidence type="ECO:0000259" key="8">
    <source>
        <dbReference type="PROSITE" id="PS51278"/>
    </source>
</evidence>
<dbReference type="PANTHER" id="PTHR10937">
    <property type="entry name" value="GLUCOSAMINE--FRUCTOSE-6-PHOSPHATE AMINOTRANSFERASE, ISOMERIZING"/>
    <property type="match status" value="1"/>
</dbReference>
<dbReference type="RefSeq" id="WP_154576793.1">
    <property type="nucleotide sequence ID" value="NZ_VUMO01000012.1"/>
</dbReference>
<feature type="domain" description="SIS" evidence="9">
    <location>
        <begin position="285"/>
        <end position="425"/>
    </location>
</feature>
<name>A0A7X2NHC5_9FIRM</name>
<accession>A0A7X2NHC5</accession>
<feature type="domain" description="Glutamine amidotransferase type-2" evidence="8">
    <location>
        <begin position="2"/>
        <end position="218"/>
    </location>
</feature>
<dbReference type="SUPFAM" id="SSF56235">
    <property type="entry name" value="N-terminal nucleophile aminohydrolases (Ntn hydrolases)"/>
    <property type="match status" value="1"/>
</dbReference>
<dbReference type="SUPFAM" id="SSF53697">
    <property type="entry name" value="SIS domain"/>
    <property type="match status" value="1"/>
</dbReference>
<dbReference type="InterPro" id="IPR035466">
    <property type="entry name" value="GlmS/AgaS_SIS"/>
</dbReference>
<dbReference type="InterPro" id="IPR017932">
    <property type="entry name" value="GATase_2_dom"/>
</dbReference>
<keyword evidence="5 10" id="KW-0808">Transferase</keyword>
<comment type="caution">
    <text evidence="10">The sequence shown here is derived from an EMBL/GenBank/DDBJ whole genome shotgun (WGS) entry which is preliminary data.</text>
</comment>
<dbReference type="EC" id="2.6.1.16" evidence="2"/>
<comment type="catalytic activity">
    <reaction evidence="1">
        <text>D-fructose 6-phosphate + L-glutamine = D-glucosamine 6-phosphate + L-glutamate</text>
        <dbReference type="Rhea" id="RHEA:13237"/>
        <dbReference type="ChEBI" id="CHEBI:29985"/>
        <dbReference type="ChEBI" id="CHEBI:58359"/>
        <dbReference type="ChEBI" id="CHEBI:58725"/>
        <dbReference type="ChEBI" id="CHEBI:61527"/>
        <dbReference type="EC" id="2.6.1.16"/>
    </reaction>
</comment>
<dbReference type="GO" id="GO:0006487">
    <property type="term" value="P:protein N-linked glycosylation"/>
    <property type="evidence" value="ECO:0007669"/>
    <property type="project" value="TreeGrafter"/>
</dbReference>
<dbReference type="InterPro" id="IPR035490">
    <property type="entry name" value="GlmS/FrlB_SIS"/>
</dbReference>
<evidence type="ECO:0000256" key="1">
    <source>
        <dbReference type="ARBA" id="ARBA00001031"/>
    </source>
</evidence>
<dbReference type="NCBIfam" id="NF001484">
    <property type="entry name" value="PRK00331.1"/>
    <property type="match status" value="1"/>
</dbReference>
<organism evidence="10 11">
    <name type="scientific">Pseudoramibacter porci</name>
    <dbReference type="NCBI Taxonomy" id="2606631"/>
    <lineage>
        <taxon>Bacteria</taxon>
        <taxon>Bacillati</taxon>
        <taxon>Bacillota</taxon>
        <taxon>Clostridia</taxon>
        <taxon>Eubacteriales</taxon>
        <taxon>Eubacteriaceae</taxon>
        <taxon>Pseudoramibacter</taxon>
    </lineage>
</organism>
<dbReference type="Pfam" id="PF01380">
    <property type="entry name" value="SIS"/>
    <property type="match status" value="2"/>
</dbReference>
<dbReference type="InterPro" id="IPR046348">
    <property type="entry name" value="SIS_dom_sf"/>
</dbReference>
<keyword evidence="11" id="KW-1185">Reference proteome</keyword>
<gene>
    <name evidence="10" type="primary">glmS</name>
    <name evidence="10" type="ORF">FYJ52_08425</name>
</gene>
<keyword evidence="7" id="KW-0315">Glutamine amidotransferase</keyword>
<dbReference type="Gene3D" id="3.60.20.10">
    <property type="entry name" value="Glutamine Phosphoribosylpyrophosphate, subunit 1, domain 1"/>
    <property type="match status" value="1"/>
</dbReference>
<dbReference type="GO" id="GO:0006002">
    <property type="term" value="P:fructose 6-phosphate metabolic process"/>
    <property type="evidence" value="ECO:0007669"/>
    <property type="project" value="TreeGrafter"/>
</dbReference>
<dbReference type="InterPro" id="IPR005855">
    <property type="entry name" value="GFAT"/>
</dbReference>
<dbReference type="CDD" id="cd05008">
    <property type="entry name" value="SIS_GlmS_GlmD_1"/>
    <property type="match status" value="1"/>
</dbReference>
<proteinExistence type="predicted"/>
<dbReference type="GO" id="GO:0004360">
    <property type="term" value="F:glutamine-fructose-6-phosphate transaminase (isomerizing) activity"/>
    <property type="evidence" value="ECO:0007669"/>
    <property type="project" value="UniProtKB-EC"/>
</dbReference>
<dbReference type="Gene3D" id="3.40.50.10490">
    <property type="entry name" value="Glucose-6-phosphate isomerase like protein, domain 1"/>
    <property type="match status" value="2"/>
</dbReference>
<dbReference type="InterPro" id="IPR029055">
    <property type="entry name" value="Ntn_hydrolases_N"/>
</dbReference>
<evidence type="ECO:0000256" key="5">
    <source>
        <dbReference type="ARBA" id="ARBA00022679"/>
    </source>
</evidence>
<dbReference type="GO" id="GO:0097367">
    <property type="term" value="F:carbohydrate derivative binding"/>
    <property type="evidence" value="ECO:0007669"/>
    <property type="project" value="InterPro"/>
</dbReference>
<dbReference type="AlphaFoldDB" id="A0A7X2NHC5"/>
<reference evidence="10 11" key="1">
    <citation type="submission" date="2019-08" db="EMBL/GenBank/DDBJ databases">
        <title>In-depth cultivation of the pig gut microbiome towards novel bacterial diversity and tailored functional studies.</title>
        <authorList>
            <person name="Wylensek D."/>
            <person name="Hitch T.C.A."/>
            <person name="Clavel T."/>
        </authorList>
    </citation>
    <scope>NUCLEOTIDE SEQUENCE [LARGE SCALE GENOMIC DNA]</scope>
    <source>
        <strain evidence="10 11">RF-744-FAT-4</strain>
    </source>
</reference>
<dbReference type="InterPro" id="IPR001347">
    <property type="entry name" value="SIS_dom"/>
</dbReference>
<evidence type="ECO:0000313" key="10">
    <source>
        <dbReference type="EMBL" id="MSS20420.1"/>
    </source>
</evidence>
<evidence type="ECO:0000256" key="3">
    <source>
        <dbReference type="ARBA" id="ARBA00016090"/>
    </source>
</evidence>
<dbReference type="EMBL" id="VUMO01000012">
    <property type="protein sequence ID" value="MSS20420.1"/>
    <property type="molecule type" value="Genomic_DNA"/>
</dbReference>
<dbReference type="Pfam" id="PF13522">
    <property type="entry name" value="GATase_6"/>
    <property type="match status" value="1"/>
</dbReference>
<dbReference type="GO" id="GO:0005829">
    <property type="term" value="C:cytosol"/>
    <property type="evidence" value="ECO:0007669"/>
    <property type="project" value="TreeGrafter"/>
</dbReference>
<dbReference type="PANTHER" id="PTHR10937:SF0">
    <property type="entry name" value="GLUTAMINE--FRUCTOSE-6-PHOSPHATE TRANSAMINASE (ISOMERIZING)"/>
    <property type="match status" value="1"/>
</dbReference>
<dbReference type="GO" id="GO:0006047">
    <property type="term" value="P:UDP-N-acetylglucosamine metabolic process"/>
    <property type="evidence" value="ECO:0007669"/>
    <property type="project" value="TreeGrafter"/>
</dbReference>
<dbReference type="CDD" id="cd00714">
    <property type="entry name" value="GFAT"/>
    <property type="match status" value="1"/>
</dbReference>
<dbReference type="InterPro" id="IPR047084">
    <property type="entry name" value="GFAT_N"/>
</dbReference>
<evidence type="ECO:0000259" key="9">
    <source>
        <dbReference type="PROSITE" id="PS51464"/>
    </source>
</evidence>
<dbReference type="PROSITE" id="PS51464">
    <property type="entry name" value="SIS"/>
    <property type="match status" value="2"/>
</dbReference>
<sequence>MCGIIGYTGKLEVQDVLINGLSRLEYRGYDSAGIAYFRENQPHISLRKTAGKVKDLRAVCDKVNPSTCGIGHTRWATHGGVSTANAHPHRVGQVALIHNGIIENYAEITRKFDLGDELQSETDTEVGAALLNHFYSETHDPKTAIRKAVAEIKGSFAFGILFEDHPGEIYAVRNVSPMVAAYDPEIGAFIASDVTAFIEHTNRYFVVPEYTIVSLSPEGIALEDLKDGKEIAPKMMTVDWDLTAAEKDGYPHFMIKEIHEQPAAITRTITPRIQDDLPDFSGDQIPDTLFDGAENVTIIACGTAMYAGMVGAEFIQNRLKMPVTVSIASEFRYSQPVIDEKSLVIVVSQSGETIDTFEALKLAKQYTDRTLSIVNVKESSIARESHYVVYTHAGPEIAVASTKAYTVQVAMMYLLGFKLGLMNGRLSEAEAKEKVQALKTVPAHMEEVLQYEKRVKELTSRMVNAQDAFYIGRGLDYRVAMEGALKLKEISYIHAEAYAAGELKHGTISLIEEGVPVIAIANQQKVYEKMISNIREVKARNAFVILISKDKAIDDPTICNVHLSIPDVPDDLTVFETAVICQLIGYYTSVGKGLDPDQPRNLAKSVTVE</sequence>